<dbReference type="OMA" id="FFAHESI"/>
<dbReference type="InterPro" id="IPR002110">
    <property type="entry name" value="Ankyrin_rpt"/>
</dbReference>
<organism evidence="5 6">
    <name type="scientific">Scytalidium lignicola</name>
    <name type="common">Hyphomycete</name>
    <dbReference type="NCBI Taxonomy" id="5539"/>
    <lineage>
        <taxon>Eukaryota</taxon>
        <taxon>Fungi</taxon>
        <taxon>Dikarya</taxon>
        <taxon>Ascomycota</taxon>
        <taxon>Pezizomycotina</taxon>
        <taxon>Leotiomycetes</taxon>
        <taxon>Leotiomycetes incertae sedis</taxon>
        <taxon>Scytalidium</taxon>
    </lineage>
</organism>
<dbReference type="PRINTS" id="PR01415">
    <property type="entry name" value="ANKYRIN"/>
</dbReference>
<comment type="caution">
    <text evidence="5">The sequence shown here is derived from an EMBL/GenBank/DDBJ whole genome shotgun (WGS) entry which is preliminary data.</text>
</comment>
<evidence type="ECO:0000256" key="3">
    <source>
        <dbReference type="PROSITE-ProRule" id="PRU00023"/>
    </source>
</evidence>
<dbReference type="PROSITE" id="PS50297">
    <property type="entry name" value="ANK_REP_REGION"/>
    <property type="match status" value="5"/>
</dbReference>
<evidence type="ECO:0000313" key="6">
    <source>
        <dbReference type="Proteomes" id="UP000258309"/>
    </source>
</evidence>
<keyword evidence="1" id="KW-0677">Repeat</keyword>
<evidence type="ECO:0000313" key="5">
    <source>
        <dbReference type="EMBL" id="RFU26254.1"/>
    </source>
</evidence>
<gene>
    <name evidence="5" type="ORF">B7463_g10090</name>
</gene>
<keyword evidence="6" id="KW-1185">Reference proteome</keyword>
<evidence type="ECO:0000256" key="1">
    <source>
        <dbReference type="ARBA" id="ARBA00022737"/>
    </source>
</evidence>
<dbReference type="SUPFAM" id="SSF48403">
    <property type="entry name" value="Ankyrin repeat"/>
    <property type="match status" value="1"/>
</dbReference>
<accession>A0A3E2GYN1</accession>
<dbReference type="OrthoDB" id="341259at2759"/>
<feature type="repeat" description="ANK" evidence="3">
    <location>
        <begin position="340"/>
        <end position="372"/>
    </location>
</feature>
<dbReference type="InterPro" id="IPR036770">
    <property type="entry name" value="Ankyrin_rpt-contain_sf"/>
</dbReference>
<feature type="region of interest" description="Disordered" evidence="4">
    <location>
        <begin position="56"/>
        <end position="77"/>
    </location>
</feature>
<dbReference type="PROSITE" id="PS50088">
    <property type="entry name" value="ANK_REPEAT"/>
    <property type="match status" value="6"/>
</dbReference>
<feature type="repeat" description="ANK" evidence="3">
    <location>
        <begin position="406"/>
        <end position="438"/>
    </location>
</feature>
<dbReference type="PANTHER" id="PTHR24173:SF74">
    <property type="entry name" value="ANKYRIN REPEAT DOMAIN-CONTAINING PROTEIN 16"/>
    <property type="match status" value="1"/>
</dbReference>
<feature type="repeat" description="ANK" evidence="3">
    <location>
        <begin position="277"/>
        <end position="306"/>
    </location>
</feature>
<dbReference type="CDD" id="cd14688">
    <property type="entry name" value="bZIP_YAP"/>
    <property type="match status" value="1"/>
</dbReference>
<keyword evidence="2 3" id="KW-0040">ANK repeat</keyword>
<dbReference type="PANTHER" id="PTHR24173">
    <property type="entry name" value="ANKYRIN REPEAT CONTAINING"/>
    <property type="match status" value="1"/>
</dbReference>
<protein>
    <submittedName>
        <fullName evidence="5">Uncharacterized protein</fullName>
    </submittedName>
</protein>
<dbReference type="SMART" id="SM00248">
    <property type="entry name" value="ANK"/>
    <property type="match status" value="6"/>
</dbReference>
<feature type="non-terminal residue" evidence="5">
    <location>
        <position position="468"/>
    </location>
</feature>
<dbReference type="AlphaFoldDB" id="A0A3E2GYN1"/>
<feature type="repeat" description="ANK" evidence="3">
    <location>
        <begin position="307"/>
        <end position="339"/>
    </location>
</feature>
<dbReference type="EMBL" id="NCSJ02000274">
    <property type="protein sequence ID" value="RFU26254.1"/>
    <property type="molecule type" value="Genomic_DNA"/>
</dbReference>
<reference evidence="5 6" key="1">
    <citation type="submission" date="2018-05" db="EMBL/GenBank/DDBJ databases">
        <title>Draft genome sequence of Scytalidium lignicola DSM 105466, a ubiquitous saprotrophic fungus.</title>
        <authorList>
            <person name="Buettner E."/>
            <person name="Gebauer A.M."/>
            <person name="Hofrichter M."/>
            <person name="Liers C."/>
            <person name="Kellner H."/>
        </authorList>
    </citation>
    <scope>NUCLEOTIDE SEQUENCE [LARGE SCALE GENOMIC DNA]</scope>
    <source>
        <strain evidence="5 6">DSM 105466</strain>
    </source>
</reference>
<dbReference type="Proteomes" id="UP000258309">
    <property type="component" value="Unassembled WGS sequence"/>
</dbReference>
<dbReference type="Gene3D" id="1.25.40.20">
    <property type="entry name" value="Ankyrin repeat-containing domain"/>
    <property type="match status" value="3"/>
</dbReference>
<sequence length="468" mass="51140">MDVLITFLHRTPASRDILIPSDRLTNELQRPNSVTDLHPALPSTCPVFTQAKMSPGPYECETPEEVPTSPSSPKQQYVQNPSISAFYAVAKEDEDWTKLPNVVDRRKVQNRIAQRNYRESHMILGTLYCLFVQRGWHILIQITPAGKNIKKRLESLERLSAAALAAATASGTIQLSSSPLANHNLERYATSPLYDSPYPQLSQPGNAEGARPLSSCDDWSNFGTVSYTLDESLIQSAELYQSQNPHNYLVSGASTPLDDRYSFVPMDDTAMENYVGTTLHKAVFSGHEAVIRLLLENGANSEAVNPRGQTALHLAAEKGHKSVTQMLLHKGANYNARGADGCTALHFAALGGHDAVVRLLLEKPIDIDAKNIHGHTALHSAAEQGHTEVTRLLLRNGADYNARGSYDRAPLQVAALAGRESVVCTLLEKPVDLNNKDCFGYTALDLAAERGLETIVRLLLNAGADLNS</sequence>
<name>A0A3E2GYN1_SCYLI</name>
<dbReference type="STRING" id="5539.A0A3E2GYN1"/>
<feature type="non-terminal residue" evidence="5">
    <location>
        <position position="1"/>
    </location>
</feature>
<feature type="repeat" description="ANK" evidence="3">
    <location>
        <begin position="439"/>
        <end position="468"/>
    </location>
</feature>
<dbReference type="Pfam" id="PF12796">
    <property type="entry name" value="Ank_2"/>
    <property type="match status" value="3"/>
</dbReference>
<evidence type="ECO:0000256" key="2">
    <source>
        <dbReference type="ARBA" id="ARBA00023043"/>
    </source>
</evidence>
<proteinExistence type="predicted"/>
<evidence type="ECO:0000256" key="4">
    <source>
        <dbReference type="SAM" id="MobiDB-lite"/>
    </source>
</evidence>
<feature type="repeat" description="ANK" evidence="3">
    <location>
        <begin position="373"/>
        <end position="405"/>
    </location>
</feature>